<organism evidence="6 7">
    <name type="scientific">Sphingobium cloacae</name>
    <dbReference type="NCBI Taxonomy" id="120107"/>
    <lineage>
        <taxon>Bacteria</taxon>
        <taxon>Pseudomonadati</taxon>
        <taxon>Pseudomonadota</taxon>
        <taxon>Alphaproteobacteria</taxon>
        <taxon>Sphingomonadales</taxon>
        <taxon>Sphingomonadaceae</taxon>
        <taxon>Sphingobium</taxon>
    </lineage>
</organism>
<dbReference type="SUPFAM" id="SSF52151">
    <property type="entry name" value="FabD/lysophospholipase-like"/>
    <property type="match status" value="1"/>
</dbReference>
<feature type="short sequence motif" description="GXGXXG" evidence="4">
    <location>
        <begin position="43"/>
        <end position="48"/>
    </location>
</feature>
<feature type="domain" description="PNPLA" evidence="5">
    <location>
        <begin position="39"/>
        <end position="249"/>
    </location>
</feature>
<feature type="short sequence motif" description="GXSXG" evidence="4">
    <location>
        <begin position="70"/>
        <end position="74"/>
    </location>
</feature>
<evidence type="ECO:0000256" key="1">
    <source>
        <dbReference type="ARBA" id="ARBA00022801"/>
    </source>
</evidence>
<dbReference type="InterPro" id="IPR002641">
    <property type="entry name" value="PNPLA_dom"/>
</dbReference>
<sequence>MPPAKTILHCDMADIEPETAHSRPRRRAAPLPLPRQVALLLQGGGALGSFQAGVYERLDELGIDVTWVAGISIGAVNAAIIAGNPPHRRMSRLKKFWRTVSGGMPNVILPEIDHIREFAHLMAAGTVAAFGVPGMFRPRLWPAPLMPEGTVGAISFYDSAPLKDLLDACVDWDLLNDGPVRLSVGAVDVESGNFAYWDTRGPGGNSTRIDARHIMASGALPPGLPPVEIDGRWYWDGGIVSNTPLAHVLDHQTDDMLVFQVDLFPAAGPMPRQMTDVYSRTKDIQYSSRTRQVTDQYLRLRREHGAILALLDKLPPELRDDPDAQRLRSMMDGGSVNIVHLIYRSRNWESGAKDFEFSRSTLLDHWSQGREAVEEVMHKGDLIARNILDGKSATFDLDAPDHLKEKKA</sequence>
<keyword evidence="7" id="KW-1185">Reference proteome</keyword>
<dbReference type="PROSITE" id="PS51635">
    <property type="entry name" value="PNPLA"/>
    <property type="match status" value="1"/>
</dbReference>
<keyword evidence="3 4" id="KW-0443">Lipid metabolism</keyword>
<protein>
    <submittedName>
        <fullName evidence="6">Patatin</fullName>
    </submittedName>
</protein>
<evidence type="ECO:0000256" key="4">
    <source>
        <dbReference type="PROSITE-ProRule" id="PRU01161"/>
    </source>
</evidence>
<name>A0A1E1F5L7_9SPHN</name>
<reference evidence="6 7" key="1">
    <citation type="submission" date="2016-10" db="EMBL/GenBank/DDBJ databases">
        <title>Complete Genome Sequence of the Nonylphenol-Degrading Bacterium Sphingobium cloacae JCM 10874T.</title>
        <authorList>
            <person name="Ootsuka M."/>
            <person name="Nishizawa T."/>
            <person name="Ohta H."/>
        </authorList>
    </citation>
    <scope>NUCLEOTIDE SEQUENCE [LARGE SCALE GENOMIC DNA]</scope>
    <source>
        <strain evidence="6 7">JCM 10874</strain>
    </source>
</reference>
<feature type="active site" description="Nucleophile" evidence="4">
    <location>
        <position position="72"/>
    </location>
</feature>
<dbReference type="Pfam" id="PF12536">
    <property type="entry name" value="DUF3734"/>
    <property type="match status" value="1"/>
</dbReference>
<dbReference type="Pfam" id="PF01734">
    <property type="entry name" value="Patatin"/>
    <property type="match status" value="1"/>
</dbReference>
<evidence type="ECO:0000313" key="6">
    <source>
        <dbReference type="EMBL" id="BAV65813.1"/>
    </source>
</evidence>
<evidence type="ECO:0000259" key="5">
    <source>
        <dbReference type="PROSITE" id="PS51635"/>
    </source>
</evidence>
<accession>A0A1E1F5L7</accession>
<dbReference type="GO" id="GO:0016042">
    <property type="term" value="P:lipid catabolic process"/>
    <property type="evidence" value="ECO:0007669"/>
    <property type="project" value="UniProtKB-UniRule"/>
</dbReference>
<keyword evidence="2 4" id="KW-0442">Lipid degradation</keyword>
<feature type="short sequence motif" description="DGA/G" evidence="4">
    <location>
        <begin position="236"/>
        <end position="238"/>
    </location>
</feature>
<dbReference type="Gene3D" id="3.40.1090.10">
    <property type="entry name" value="Cytosolic phospholipase A2 catalytic domain"/>
    <property type="match status" value="2"/>
</dbReference>
<proteinExistence type="predicted"/>
<gene>
    <name evidence="6" type="ORF">SCLO_1027730</name>
</gene>
<dbReference type="GO" id="GO:0016787">
    <property type="term" value="F:hydrolase activity"/>
    <property type="evidence" value="ECO:0007669"/>
    <property type="project" value="UniProtKB-UniRule"/>
</dbReference>
<dbReference type="PANTHER" id="PTHR14226:SF57">
    <property type="entry name" value="BLR7027 PROTEIN"/>
    <property type="match status" value="1"/>
</dbReference>
<dbReference type="InterPro" id="IPR016035">
    <property type="entry name" value="Acyl_Trfase/lysoPLipase"/>
</dbReference>
<dbReference type="AlphaFoldDB" id="A0A1E1F5L7"/>
<dbReference type="PANTHER" id="PTHR14226">
    <property type="entry name" value="NEUROPATHY TARGET ESTERASE/SWISS CHEESE D.MELANOGASTER"/>
    <property type="match status" value="1"/>
</dbReference>
<evidence type="ECO:0000256" key="2">
    <source>
        <dbReference type="ARBA" id="ARBA00022963"/>
    </source>
</evidence>
<keyword evidence="1 4" id="KW-0378">Hydrolase</keyword>
<evidence type="ECO:0000313" key="7">
    <source>
        <dbReference type="Proteomes" id="UP000218272"/>
    </source>
</evidence>
<dbReference type="InterPro" id="IPR050301">
    <property type="entry name" value="NTE"/>
</dbReference>
<feature type="active site" description="Proton acceptor" evidence="4">
    <location>
        <position position="236"/>
    </location>
</feature>
<dbReference type="Proteomes" id="UP000218272">
    <property type="component" value="Chromosome SCLO_1"/>
</dbReference>
<evidence type="ECO:0000256" key="3">
    <source>
        <dbReference type="ARBA" id="ARBA00023098"/>
    </source>
</evidence>
<dbReference type="InterPro" id="IPR021095">
    <property type="entry name" value="DUF3734"/>
</dbReference>
<dbReference type="KEGG" id="sclo:SCLO_1027730"/>
<dbReference type="EMBL" id="AP017655">
    <property type="protein sequence ID" value="BAV65813.1"/>
    <property type="molecule type" value="Genomic_DNA"/>
</dbReference>